<protein>
    <recommendedName>
        <fullName evidence="2">Nudix hydrolase domain-containing protein</fullName>
    </recommendedName>
</protein>
<dbReference type="PROSITE" id="PS51462">
    <property type="entry name" value="NUDIX"/>
    <property type="match status" value="1"/>
</dbReference>
<name>A0A7S2VB88_9STRA</name>
<feature type="chain" id="PRO_5030973901" description="Nudix hydrolase domain-containing protein" evidence="1">
    <location>
        <begin position="20"/>
        <end position="229"/>
    </location>
</feature>
<feature type="domain" description="Nudix hydrolase" evidence="2">
    <location>
        <begin position="74"/>
        <end position="220"/>
    </location>
</feature>
<dbReference type="Pfam" id="PF00293">
    <property type="entry name" value="NUDIX"/>
    <property type="match status" value="1"/>
</dbReference>
<dbReference type="PANTHER" id="PTHR43736">
    <property type="entry name" value="ADP-RIBOSE PYROPHOSPHATASE"/>
    <property type="match status" value="1"/>
</dbReference>
<accession>A0A7S2VB88</accession>
<dbReference type="PANTHER" id="PTHR43736:SF1">
    <property type="entry name" value="DIHYDRONEOPTERIN TRIPHOSPHATE DIPHOSPHATASE"/>
    <property type="match status" value="1"/>
</dbReference>
<dbReference type="AlphaFoldDB" id="A0A7S2VB88"/>
<keyword evidence="1" id="KW-0732">Signal</keyword>
<proteinExistence type="predicted"/>
<evidence type="ECO:0000313" key="3">
    <source>
        <dbReference type="EMBL" id="CAD9946420.1"/>
    </source>
</evidence>
<organism evidence="3">
    <name type="scientific">Entomoneis paludosa</name>
    <dbReference type="NCBI Taxonomy" id="265537"/>
    <lineage>
        <taxon>Eukaryota</taxon>
        <taxon>Sar</taxon>
        <taxon>Stramenopiles</taxon>
        <taxon>Ochrophyta</taxon>
        <taxon>Bacillariophyta</taxon>
        <taxon>Bacillariophyceae</taxon>
        <taxon>Bacillariophycidae</taxon>
        <taxon>Entomoneidaceae</taxon>
        <taxon>Entomoneis</taxon>
    </lineage>
</organism>
<evidence type="ECO:0000256" key="1">
    <source>
        <dbReference type="SAM" id="SignalP"/>
    </source>
</evidence>
<gene>
    <name evidence="3" type="ORF">APAL1065_LOCUS3287</name>
</gene>
<feature type="signal peptide" evidence="1">
    <location>
        <begin position="1"/>
        <end position="19"/>
    </location>
</feature>
<dbReference type="EMBL" id="HBHT01004937">
    <property type="protein sequence ID" value="CAD9946420.1"/>
    <property type="molecule type" value="Transcribed_RNA"/>
</dbReference>
<reference evidence="3" key="1">
    <citation type="submission" date="2021-01" db="EMBL/GenBank/DDBJ databases">
        <authorList>
            <person name="Corre E."/>
            <person name="Pelletier E."/>
            <person name="Niang G."/>
            <person name="Scheremetjew M."/>
            <person name="Finn R."/>
            <person name="Kale V."/>
            <person name="Holt S."/>
            <person name="Cochrane G."/>
            <person name="Meng A."/>
            <person name="Brown T."/>
            <person name="Cohen L."/>
        </authorList>
    </citation>
    <scope>NUCLEOTIDE SEQUENCE</scope>
    <source>
        <strain evidence="3">CCMP125</strain>
    </source>
</reference>
<sequence>MSSSPSWMIPAAFAAGVATTFLVQSLTSSPTNDRENAGAVVEGNDLSLFYGDETQLTEITNARKFLPKDLYGSLVRDAVVCCLDILLVRTNENGVKEALLVERSTEPAKGLWWLPGGRLLKGETFFAAAKRKAEQETGLSNVRPIQVLGVWNTFFPLSHWDTKESQGTQTVNPIVLVELEGSGEIKLDNTSENFKWVSLDPKDNKDADRYVMQALLRLKAWDPNYIKYS</sequence>
<dbReference type="Gene3D" id="3.90.79.10">
    <property type="entry name" value="Nucleoside Triphosphate Pyrophosphohydrolase"/>
    <property type="match status" value="1"/>
</dbReference>
<dbReference type="InterPro" id="IPR015797">
    <property type="entry name" value="NUDIX_hydrolase-like_dom_sf"/>
</dbReference>
<dbReference type="SUPFAM" id="SSF55811">
    <property type="entry name" value="Nudix"/>
    <property type="match status" value="1"/>
</dbReference>
<dbReference type="InterPro" id="IPR000086">
    <property type="entry name" value="NUDIX_hydrolase_dom"/>
</dbReference>
<evidence type="ECO:0000259" key="2">
    <source>
        <dbReference type="PROSITE" id="PS51462"/>
    </source>
</evidence>